<evidence type="ECO:0000256" key="2">
    <source>
        <dbReference type="ARBA" id="ARBA00004906"/>
    </source>
</evidence>
<feature type="compositionally biased region" description="Low complexity" evidence="8">
    <location>
        <begin position="355"/>
        <end position="383"/>
    </location>
</feature>
<feature type="compositionally biased region" description="Polar residues" evidence="8">
    <location>
        <begin position="413"/>
        <end position="424"/>
    </location>
</feature>
<evidence type="ECO:0000256" key="6">
    <source>
        <dbReference type="ARBA" id="ARBA00022786"/>
    </source>
</evidence>
<evidence type="ECO:0000256" key="1">
    <source>
        <dbReference type="ARBA" id="ARBA00000885"/>
    </source>
</evidence>
<feature type="region of interest" description="Disordered" evidence="8">
    <location>
        <begin position="413"/>
        <end position="443"/>
    </location>
</feature>
<dbReference type="SUPFAM" id="SSF56204">
    <property type="entry name" value="Hect, E3 ligase catalytic domain"/>
    <property type="match status" value="1"/>
</dbReference>
<dbReference type="Pfam" id="PF03856">
    <property type="entry name" value="SUN"/>
    <property type="match status" value="1"/>
</dbReference>
<dbReference type="PROSITE" id="PS50096">
    <property type="entry name" value="IQ"/>
    <property type="match status" value="1"/>
</dbReference>
<dbReference type="Gene3D" id="3.30.2160.10">
    <property type="entry name" value="Hect, E3 ligase catalytic domain"/>
    <property type="match status" value="1"/>
</dbReference>
<evidence type="ECO:0000259" key="10">
    <source>
        <dbReference type="PROSITE" id="PS50237"/>
    </source>
</evidence>
<proteinExistence type="inferred from homology"/>
<feature type="signal peptide" evidence="9">
    <location>
        <begin position="1"/>
        <end position="20"/>
    </location>
</feature>
<feature type="compositionally biased region" description="Basic and acidic residues" evidence="8">
    <location>
        <begin position="266"/>
        <end position="275"/>
    </location>
</feature>
<feature type="domain" description="HECT" evidence="10">
    <location>
        <begin position="1076"/>
        <end position="1424"/>
    </location>
</feature>
<evidence type="ECO:0000256" key="8">
    <source>
        <dbReference type="SAM" id="MobiDB-lite"/>
    </source>
</evidence>
<dbReference type="GO" id="GO:0061630">
    <property type="term" value="F:ubiquitin protein ligase activity"/>
    <property type="evidence" value="ECO:0007669"/>
    <property type="project" value="UniProtKB-EC"/>
</dbReference>
<dbReference type="EC" id="2.3.2.26" evidence="4"/>
<dbReference type="InterPro" id="IPR044611">
    <property type="entry name" value="E3A/B/C-like"/>
</dbReference>
<feature type="region of interest" description="Disordered" evidence="8">
    <location>
        <begin position="264"/>
        <end position="291"/>
    </location>
</feature>
<dbReference type="VEuPathDB" id="FungiDB:TRICI_004321"/>
<protein>
    <recommendedName>
        <fullName evidence="4">HECT-type E3 ubiquitin transferase</fullName>
        <ecNumber evidence="4">2.3.2.26</ecNumber>
    </recommendedName>
</protein>
<comment type="catalytic activity">
    <reaction evidence="1">
        <text>S-ubiquitinyl-[E2 ubiquitin-conjugating enzyme]-L-cysteine + [acceptor protein]-L-lysine = [E2 ubiquitin-conjugating enzyme]-L-cysteine + N(6)-ubiquitinyl-[acceptor protein]-L-lysine.</text>
        <dbReference type="EC" id="2.3.2.26"/>
    </reaction>
</comment>
<evidence type="ECO:0000313" key="12">
    <source>
        <dbReference type="Proteomes" id="UP000761534"/>
    </source>
</evidence>
<dbReference type="FunFam" id="3.30.2410.10:FF:000017">
    <property type="entry name" value="E3 ubiquitin-protein ligase UPL7"/>
    <property type="match status" value="1"/>
</dbReference>
<comment type="pathway">
    <text evidence="2">Protein modification; protein ubiquitination.</text>
</comment>
<dbReference type="EMBL" id="SWFS01000331">
    <property type="protein sequence ID" value="KAA8909884.1"/>
    <property type="molecule type" value="Genomic_DNA"/>
</dbReference>
<feature type="compositionally biased region" description="Low complexity" evidence="8">
    <location>
        <begin position="277"/>
        <end position="291"/>
    </location>
</feature>
<dbReference type="InterPro" id="IPR035983">
    <property type="entry name" value="Hect_E3_ubiquitin_ligase"/>
</dbReference>
<comment type="caution">
    <text evidence="11">The sequence shown here is derived from an EMBL/GenBank/DDBJ whole genome shotgun (WGS) entry which is preliminary data.</text>
</comment>
<dbReference type="PROSITE" id="PS50237">
    <property type="entry name" value="HECT"/>
    <property type="match status" value="1"/>
</dbReference>
<reference evidence="11" key="1">
    <citation type="journal article" date="2019" name="G3 (Bethesda)">
        <title>Genome Assemblies of Two Rare Opportunistic Yeast Pathogens: Diutina rugosa (syn. Candida rugosa) and Trichomonascus ciferrii (syn. Candida ciferrii).</title>
        <authorList>
            <person name="Mixao V."/>
            <person name="Saus E."/>
            <person name="Hansen A.P."/>
            <person name="Lass-Florl C."/>
            <person name="Gabaldon T."/>
        </authorList>
    </citation>
    <scope>NUCLEOTIDE SEQUENCE</scope>
    <source>
        <strain evidence="11">CBS 4856</strain>
    </source>
</reference>
<dbReference type="Gene3D" id="3.90.1750.10">
    <property type="entry name" value="Hect, E3 ligase catalytic domains"/>
    <property type="match status" value="1"/>
</dbReference>
<dbReference type="GO" id="GO:0000209">
    <property type="term" value="P:protein polyubiquitination"/>
    <property type="evidence" value="ECO:0007669"/>
    <property type="project" value="InterPro"/>
</dbReference>
<dbReference type="PANTHER" id="PTHR45700">
    <property type="entry name" value="UBIQUITIN-PROTEIN LIGASE E3C"/>
    <property type="match status" value="1"/>
</dbReference>
<evidence type="ECO:0000256" key="3">
    <source>
        <dbReference type="ARBA" id="ARBA00010579"/>
    </source>
</evidence>
<evidence type="ECO:0000256" key="4">
    <source>
        <dbReference type="ARBA" id="ARBA00012485"/>
    </source>
</evidence>
<dbReference type="PANTHER" id="PTHR45700:SF2">
    <property type="entry name" value="UBIQUITIN-PROTEIN LIGASE E3C"/>
    <property type="match status" value="1"/>
</dbReference>
<feature type="chain" id="PRO_5024816663" description="HECT-type E3 ubiquitin transferase" evidence="9">
    <location>
        <begin position="21"/>
        <end position="1424"/>
    </location>
</feature>
<evidence type="ECO:0000256" key="5">
    <source>
        <dbReference type="ARBA" id="ARBA00022679"/>
    </source>
</evidence>
<sequence length="1424" mass="158839">MQLTNKALLFSFLLSTGVFADGHHKHAGEQDPASISLDKRETTCDLPDDSDIVKITPNKDNKGWAMSPDQSCKSGSYCPYACKPGKLMAQWDSSAKTYSYPKSQNGGLKCGSDGKATKPFDDKPLCVDGAGTVKVNNKADKNVAFCQTVLPGNEAMLIPTDVDSGSTETIAVPDSSYWAGTAAHYYINPPGVSTEDGCAWGTKDKAQGNWAPYVAGANQDDNGETFVKIGWNPVYLEKDTSFHDKKPSFGIRIKCDGDCNGDPCEIDPRNQDVNEVKGSSDSSGSSDVSKGAGDGKFCVVTAPKGTKATIEVFDASSSDNKKRDNTGGNTVSVSHIFGTTTRTVLNKAAQTGALNATSGNSTNGTTNSTTNSTAASGSASELSGATSTGASVSLAILAAVAYFLKSRNINLGGKNSTGGASRQSVLQRAQLERERRERSRKEEKAAVRIQSFYRGKMDLYNRRIKERTEWDEKYLTIGGSGSMDVTLDTMQLESCIRQYSFFERVLFRADDNLCAGRLRVLDLLIQEDSLEKVSKLVLSMFVNVNLSGVLKRYVVESRTPDDSALYYTLRILSRLNGLCDPGVLVNLSRIIKGSELDSGSLTEQELWYCTLQLSKVHPKVFGVHVLSIPYFYSKMSQITDDQATVSNIINSSLVDGEQQSDLAEEMDTKGISWILSNFLRLTENAPLTINILAVLNSILSALYTRLNVKGIYQSDSGQIGDAASDFDDESDKEEDWADNRDYLRRPLNEFIRDQFVLDCIDKLYTRSFTNNAFSLLSGANSSDESARHVFASFYVTLIKLHPARKKDILLFLSFVSDVSAVHIFWQSFKMDSLTYALATDDILTKQDLESMGERDQQTWVQLVLTLELYSYWLIVADDSEIFEDNSRGLPVAEVHKMASFLKNITFSFLWHWTELRDTIRSSSAPFRRLRDVSLLVMRQIYIRDSRRPFLGNDFWLMTKHFNMSMFISGVVEEQDRLLKQEEGEESDEDVSTSRRIKRPAERLKQNVEPRLNILRQVPFFLPFDVRVRIFQEFILRDKERSGIVQDNFFNDFMSPQRVIEIFRGRELEDAFEKIPSSDNLKHKLRISFQTEYGPEPGIDGGGLTKEFLTSVCNEGFDVTKDLFSTTQNHLLYPTPVLGINPAKSGMEESTRDVELAQIEFLGKIIGKCLYDNILVDVEFAPFFLQKSAGVAYKNSFDDLYTLDPEVYNSLVKLRKYPGDVEADLGLNFTIDQDVGNGRQITVELRRGGENIPVTNSNRLEYIHAIANYKLNTVLAPQTNAFFRGMSQLISSNWLKMFNATELQMLISGGSSSIDVNDLKSNTQYGGYSAESETVKHFWEIFEELDDPDKCALIKFVTSVPKAPLGGFQRLEPKFAIRNSGEELDRLPTASTCVNLLKLPNYKSKDLLKQKLLYSIRSNAGFDLS</sequence>
<organism evidence="11 12">
    <name type="scientific">Trichomonascus ciferrii</name>
    <dbReference type="NCBI Taxonomy" id="44093"/>
    <lineage>
        <taxon>Eukaryota</taxon>
        <taxon>Fungi</taxon>
        <taxon>Dikarya</taxon>
        <taxon>Ascomycota</taxon>
        <taxon>Saccharomycotina</taxon>
        <taxon>Dipodascomycetes</taxon>
        <taxon>Dipodascales</taxon>
        <taxon>Trichomonascaceae</taxon>
        <taxon>Trichomonascus</taxon>
        <taxon>Trichomonascus ciferrii complex</taxon>
    </lineage>
</organism>
<comment type="similarity">
    <text evidence="3">Belongs to the SUN family.</text>
</comment>
<keyword evidence="9" id="KW-0732">Signal</keyword>
<feature type="compositionally biased region" description="Basic and acidic residues" evidence="8">
    <location>
        <begin position="430"/>
        <end position="443"/>
    </location>
</feature>
<name>A0A642V1B9_9ASCO</name>
<dbReference type="Pfam" id="PF00632">
    <property type="entry name" value="HECT"/>
    <property type="match status" value="1"/>
</dbReference>
<dbReference type="InterPro" id="IPR000569">
    <property type="entry name" value="HECT_dom"/>
</dbReference>
<dbReference type="GO" id="GO:0006511">
    <property type="term" value="P:ubiquitin-dependent protein catabolic process"/>
    <property type="evidence" value="ECO:0007669"/>
    <property type="project" value="TreeGrafter"/>
</dbReference>
<keyword evidence="12" id="KW-1185">Reference proteome</keyword>
<evidence type="ECO:0000313" key="11">
    <source>
        <dbReference type="EMBL" id="KAA8909884.1"/>
    </source>
</evidence>
<gene>
    <name evidence="11" type="ORF">TRICI_004321</name>
</gene>
<evidence type="ECO:0000256" key="7">
    <source>
        <dbReference type="PROSITE-ProRule" id="PRU00104"/>
    </source>
</evidence>
<keyword evidence="6 7" id="KW-0833">Ubl conjugation pathway</keyword>
<evidence type="ECO:0000256" key="9">
    <source>
        <dbReference type="SAM" id="SignalP"/>
    </source>
</evidence>
<dbReference type="Gene3D" id="3.30.2410.10">
    <property type="entry name" value="Hect, E3 ligase catalytic domain"/>
    <property type="match status" value="1"/>
</dbReference>
<dbReference type="InterPro" id="IPR005556">
    <property type="entry name" value="SUN"/>
</dbReference>
<dbReference type="SMART" id="SM00119">
    <property type="entry name" value="HECTc"/>
    <property type="match status" value="1"/>
</dbReference>
<keyword evidence="5" id="KW-0808">Transferase</keyword>
<accession>A0A642V1B9</accession>
<feature type="active site" description="Glycyl thioester intermediate" evidence="7">
    <location>
        <position position="1392"/>
    </location>
</feature>
<dbReference type="CDD" id="cd00078">
    <property type="entry name" value="HECTc"/>
    <property type="match status" value="1"/>
</dbReference>
<feature type="region of interest" description="Disordered" evidence="8">
    <location>
        <begin position="354"/>
        <end position="383"/>
    </location>
</feature>
<dbReference type="OrthoDB" id="8068875at2759"/>
<dbReference type="Proteomes" id="UP000761534">
    <property type="component" value="Unassembled WGS sequence"/>
</dbReference>
<dbReference type="FunFam" id="3.30.2160.10:FF:000002">
    <property type="entry name" value="Putative Ubiquitin-protein ligase E3C"/>
    <property type="match status" value="1"/>
</dbReference>